<proteinExistence type="predicted"/>
<feature type="region of interest" description="Disordered" evidence="1">
    <location>
        <begin position="179"/>
        <end position="213"/>
    </location>
</feature>
<feature type="compositionally biased region" description="Low complexity" evidence="1">
    <location>
        <begin position="64"/>
        <end position="75"/>
    </location>
</feature>
<accession>G4TQR9</accession>
<evidence type="ECO:0000256" key="1">
    <source>
        <dbReference type="SAM" id="MobiDB-lite"/>
    </source>
</evidence>
<organism evidence="2 3">
    <name type="scientific">Serendipita indica (strain DSM 11827)</name>
    <name type="common">Root endophyte fungus</name>
    <name type="synonym">Piriformospora indica</name>
    <dbReference type="NCBI Taxonomy" id="1109443"/>
    <lineage>
        <taxon>Eukaryota</taxon>
        <taxon>Fungi</taxon>
        <taxon>Dikarya</taxon>
        <taxon>Basidiomycota</taxon>
        <taxon>Agaricomycotina</taxon>
        <taxon>Agaricomycetes</taxon>
        <taxon>Sebacinales</taxon>
        <taxon>Serendipitaceae</taxon>
        <taxon>Serendipita</taxon>
    </lineage>
</organism>
<feature type="compositionally biased region" description="Basic residues" evidence="1">
    <location>
        <begin position="35"/>
        <end position="49"/>
    </location>
</feature>
<dbReference type="Proteomes" id="UP000007148">
    <property type="component" value="Unassembled WGS sequence"/>
</dbReference>
<reference evidence="2 3" key="1">
    <citation type="journal article" date="2011" name="PLoS Pathog.">
        <title>Endophytic Life Strategies Decoded by Genome and Transcriptome Analyses of the Mutualistic Root Symbiont Piriformospora indica.</title>
        <authorList>
            <person name="Zuccaro A."/>
            <person name="Lahrmann U."/>
            <person name="Guldener U."/>
            <person name="Langen G."/>
            <person name="Pfiffi S."/>
            <person name="Biedenkopf D."/>
            <person name="Wong P."/>
            <person name="Samans B."/>
            <person name="Grimm C."/>
            <person name="Basiewicz M."/>
            <person name="Murat C."/>
            <person name="Martin F."/>
            <person name="Kogel K.H."/>
        </authorList>
    </citation>
    <scope>NUCLEOTIDE SEQUENCE [LARGE SCALE GENOMIC DNA]</scope>
    <source>
        <strain evidence="2 3">DSM 11827</strain>
    </source>
</reference>
<keyword evidence="3" id="KW-1185">Reference proteome</keyword>
<evidence type="ECO:0000313" key="3">
    <source>
        <dbReference type="Proteomes" id="UP000007148"/>
    </source>
</evidence>
<name>G4TQR9_SERID</name>
<comment type="caution">
    <text evidence="2">The sequence shown here is derived from an EMBL/GenBank/DDBJ whole genome shotgun (WGS) entry which is preliminary data.</text>
</comment>
<dbReference type="EMBL" id="CAFZ01000242">
    <property type="protein sequence ID" value="CCA73662.1"/>
    <property type="molecule type" value="Genomic_DNA"/>
</dbReference>
<dbReference type="HOGENOM" id="CLU_655717_0_0_1"/>
<sequence>MFPMKWLSQGSSATNHPSKSPYGHAVLTHETPQVHAHHSTTNHLQKSHHHSGDTHYPLPRDHSISPSSPSRPLPSQQTHSPNLLQKPRKPIEAHIHDSPRPAYLQESDYSASQSSLGLDFSASCSPYRHISDKKYRLIPSSPRGAGSATWLTTPLNVPYGTDIPLVTTPIPPNLLRTRSPSTGSLQSPAKAASRLHATHATPSPTGHRHRLRSNSTPHVNFSPFIAPVVIHTPPTTPPYLTPKVAVLDELPDEQQRQEQHQGSDLYCFPSKELDMTRIPVPTEGRTYIVGSYPTNSPLSEHRRLTAIPNPVRGRTVSHPPLNSPRYYIPLPPTPPNRHHSLHKQGWQWSTAQAATHARPPGYFNRRGDEFLGRGMVRRQPHARMEWHSMFGDCPDPGHGWMNEHGHWIPEGGGILKHGY</sequence>
<feature type="region of interest" description="Disordered" evidence="1">
    <location>
        <begin position="1"/>
        <end position="83"/>
    </location>
</feature>
<protein>
    <submittedName>
        <fullName evidence="2">Uncharacterized protein</fullName>
    </submittedName>
</protein>
<feature type="compositionally biased region" description="Basic and acidic residues" evidence="1">
    <location>
        <begin position="50"/>
        <end position="63"/>
    </location>
</feature>
<dbReference type="OrthoDB" id="3266520at2759"/>
<dbReference type="InParanoid" id="G4TQR9"/>
<evidence type="ECO:0000313" key="2">
    <source>
        <dbReference type="EMBL" id="CCA73662.1"/>
    </source>
</evidence>
<gene>
    <name evidence="2" type="ORF">PIIN_07615</name>
</gene>
<feature type="compositionally biased region" description="Polar residues" evidence="1">
    <location>
        <begin position="8"/>
        <end position="18"/>
    </location>
</feature>
<dbReference type="AlphaFoldDB" id="G4TQR9"/>